<keyword evidence="5" id="KW-1185">Reference proteome</keyword>
<accession>A0A1H1I8G2</accession>
<dbReference type="Proteomes" id="UP000183487">
    <property type="component" value="Unassembled WGS sequence"/>
</dbReference>
<organism evidence="4 5">
    <name type="scientific">Paraburkholderia fungorum</name>
    <dbReference type="NCBI Taxonomy" id="134537"/>
    <lineage>
        <taxon>Bacteria</taxon>
        <taxon>Pseudomonadati</taxon>
        <taxon>Pseudomonadota</taxon>
        <taxon>Betaproteobacteria</taxon>
        <taxon>Burkholderiales</taxon>
        <taxon>Burkholderiaceae</taxon>
        <taxon>Paraburkholderia</taxon>
    </lineage>
</organism>
<reference evidence="5" key="1">
    <citation type="submission" date="2016-10" db="EMBL/GenBank/DDBJ databases">
        <authorList>
            <person name="Varghese N."/>
        </authorList>
    </citation>
    <scope>NUCLEOTIDE SEQUENCE [LARGE SCALE GENOMIC DNA]</scope>
    <source>
        <strain evidence="5">GAS106B</strain>
    </source>
</reference>
<dbReference type="EMBL" id="FNKP01000002">
    <property type="protein sequence ID" value="SDR34004.1"/>
    <property type="molecule type" value="Genomic_DNA"/>
</dbReference>
<protein>
    <submittedName>
        <fullName evidence="4">Uncharacterized conserved protein YjbJ, UPF0337 family</fullName>
    </submittedName>
</protein>
<evidence type="ECO:0000256" key="2">
    <source>
        <dbReference type="SAM" id="MobiDB-lite"/>
    </source>
</evidence>
<proteinExistence type="inferred from homology"/>
<evidence type="ECO:0000313" key="5">
    <source>
        <dbReference type="Proteomes" id="UP000183487"/>
    </source>
</evidence>
<dbReference type="InterPro" id="IPR008462">
    <property type="entry name" value="CsbD"/>
</dbReference>
<dbReference type="SUPFAM" id="SSF69047">
    <property type="entry name" value="Hypothetical protein YjbJ"/>
    <property type="match status" value="1"/>
</dbReference>
<evidence type="ECO:0000259" key="3">
    <source>
        <dbReference type="Pfam" id="PF05532"/>
    </source>
</evidence>
<evidence type="ECO:0000256" key="1">
    <source>
        <dbReference type="ARBA" id="ARBA00009129"/>
    </source>
</evidence>
<gene>
    <name evidence="4" type="ORF">SAMN05443245_4821</name>
</gene>
<sequence>MDKNRMEGAAKQVKGSVKEAMGKVTGNRTTQAEGAAEKLAGRVQSRIGEAADAVRERRKR</sequence>
<name>A0A1H1I8G2_9BURK</name>
<dbReference type="AlphaFoldDB" id="A0A1H1I8G2"/>
<dbReference type="PANTHER" id="PTHR34977:SF1">
    <property type="entry name" value="UPF0337 PROTEIN YJBJ"/>
    <property type="match status" value="1"/>
</dbReference>
<dbReference type="InterPro" id="IPR036629">
    <property type="entry name" value="YjbJ_sf"/>
</dbReference>
<dbReference type="InterPro" id="IPR050423">
    <property type="entry name" value="UPF0337_stress_rsp"/>
</dbReference>
<feature type="region of interest" description="Disordered" evidence="2">
    <location>
        <begin position="1"/>
        <end position="40"/>
    </location>
</feature>
<dbReference type="Pfam" id="PF05532">
    <property type="entry name" value="CsbD"/>
    <property type="match status" value="1"/>
</dbReference>
<dbReference type="OrthoDB" id="9009977at2"/>
<dbReference type="Gene3D" id="1.10.1470.10">
    <property type="entry name" value="YjbJ"/>
    <property type="match status" value="1"/>
</dbReference>
<dbReference type="PANTHER" id="PTHR34977">
    <property type="entry name" value="UPF0337 PROTEIN YJBJ"/>
    <property type="match status" value="1"/>
</dbReference>
<feature type="domain" description="CsbD-like" evidence="3">
    <location>
        <begin position="4"/>
        <end position="55"/>
    </location>
</feature>
<comment type="similarity">
    <text evidence="1">Belongs to the UPF0337 (CsbD) family.</text>
</comment>
<evidence type="ECO:0000313" key="4">
    <source>
        <dbReference type="EMBL" id="SDR34004.1"/>
    </source>
</evidence>
<dbReference type="RefSeq" id="WP_074769271.1">
    <property type="nucleotide sequence ID" value="NZ_FNKP01000002.1"/>
</dbReference>